<dbReference type="EMBL" id="CP049869">
    <property type="protein sequence ID" value="QIK79435.1"/>
    <property type="molecule type" value="Genomic_DNA"/>
</dbReference>
<evidence type="ECO:0000256" key="1">
    <source>
        <dbReference type="SAM" id="SignalP"/>
    </source>
</evidence>
<keyword evidence="1" id="KW-0732">Signal</keyword>
<dbReference type="KEGG" id="spii:G7077_11490"/>
<dbReference type="SUPFAM" id="SSF49503">
    <property type="entry name" value="Cupredoxins"/>
    <property type="match status" value="1"/>
</dbReference>
<keyword evidence="3" id="KW-1185">Reference proteome</keyword>
<gene>
    <name evidence="2" type="ORF">G7077_11490</name>
</gene>
<protein>
    <submittedName>
        <fullName evidence="2">Methylamine utilization protein</fullName>
    </submittedName>
</protein>
<dbReference type="Gene3D" id="2.60.40.420">
    <property type="entry name" value="Cupredoxins - blue copper proteins"/>
    <property type="match status" value="1"/>
</dbReference>
<dbReference type="AlphaFoldDB" id="A0A6G7YRR7"/>
<reference evidence="2 3" key="1">
    <citation type="submission" date="2020-03" db="EMBL/GenBank/DDBJ databases">
        <title>Sphingomonas sp. nov., isolated from fish.</title>
        <authorList>
            <person name="Hyun D.-W."/>
            <person name="Bae J.-W."/>
        </authorList>
    </citation>
    <scope>NUCLEOTIDE SEQUENCE [LARGE SCALE GENOMIC DNA]</scope>
    <source>
        <strain evidence="2 3">HDW15B</strain>
    </source>
</reference>
<evidence type="ECO:0000313" key="2">
    <source>
        <dbReference type="EMBL" id="QIK79435.1"/>
    </source>
</evidence>
<dbReference type="RefSeq" id="WP_166411822.1">
    <property type="nucleotide sequence ID" value="NZ_CP049869.1"/>
</dbReference>
<organism evidence="2 3">
    <name type="scientific">Sphingomonas piscis</name>
    <dbReference type="NCBI Taxonomy" id="2714943"/>
    <lineage>
        <taxon>Bacteria</taxon>
        <taxon>Pseudomonadati</taxon>
        <taxon>Pseudomonadota</taxon>
        <taxon>Alphaproteobacteria</taxon>
        <taxon>Sphingomonadales</taxon>
        <taxon>Sphingomonadaceae</taxon>
        <taxon>Sphingomonas</taxon>
    </lineage>
</organism>
<accession>A0A6G7YRR7</accession>
<proteinExistence type="predicted"/>
<sequence>MKSALVFTLLLSVATPGATASSTLTVIVLDSAGRPVRDAVVSARPQGSPGGVPRYAFGRSMSQRNIQFAPGTLVVPTGTTVSFPNYDKVRHHVYSFSKAKRFELKLFGRDESRSVTFNTPGTVAIGCNIHDQMQGFIRVVDAPFAGVSNEAGKVTFNGVPGGKVQLVVWHPNLRARENEMSIVAASSVMQVIKLPILKR</sequence>
<name>A0A6G7YRR7_9SPHN</name>
<dbReference type="PANTHER" id="PTHR36507:SF1">
    <property type="entry name" value="BLL1555 PROTEIN"/>
    <property type="match status" value="1"/>
</dbReference>
<dbReference type="InterPro" id="IPR008969">
    <property type="entry name" value="CarboxyPept-like_regulatory"/>
</dbReference>
<dbReference type="SUPFAM" id="SSF49464">
    <property type="entry name" value="Carboxypeptidase regulatory domain-like"/>
    <property type="match status" value="1"/>
</dbReference>
<dbReference type="InterPro" id="IPR052721">
    <property type="entry name" value="ET_Amicyanin"/>
</dbReference>
<feature type="signal peptide" evidence="1">
    <location>
        <begin position="1"/>
        <end position="20"/>
    </location>
</feature>
<dbReference type="PANTHER" id="PTHR36507">
    <property type="entry name" value="BLL1555 PROTEIN"/>
    <property type="match status" value="1"/>
</dbReference>
<dbReference type="InterPro" id="IPR008972">
    <property type="entry name" value="Cupredoxin"/>
</dbReference>
<feature type="chain" id="PRO_5026161828" evidence="1">
    <location>
        <begin position="21"/>
        <end position="199"/>
    </location>
</feature>
<dbReference type="Proteomes" id="UP000503222">
    <property type="component" value="Chromosome"/>
</dbReference>
<evidence type="ECO:0000313" key="3">
    <source>
        <dbReference type="Proteomes" id="UP000503222"/>
    </source>
</evidence>